<dbReference type="RefSeq" id="WP_091711785.1">
    <property type="nucleotide sequence ID" value="NZ_FOSH01000003.1"/>
</dbReference>
<dbReference type="GO" id="GO:0004519">
    <property type="term" value="F:endonuclease activity"/>
    <property type="evidence" value="ECO:0007669"/>
    <property type="project" value="InterPro"/>
</dbReference>
<proteinExistence type="predicted"/>
<accession>A0A1I3VSM4</accession>
<evidence type="ECO:0000259" key="1">
    <source>
        <dbReference type="Pfam" id="PF14528"/>
    </source>
</evidence>
<dbReference type="Proteomes" id="UP000198924">
    <property type="component" value="Unassembled WGS sequence"/>
</dbReference>
<dbReference type="InterPro" id="IPR004860">
    <property type="entry name" value="LAGLIDADG_dom"/>
</dbReference>
<dbReference type="InterPro" id="IPR027434">
    <property type="entry name" value="Homing_endonucl"/>
</dbReference>
<gene>
    <name evidence="2" type="ORF">SAMN04488079_103160</name>
</gene>
<protein>
    <submittedName>
        <fullName evidence="2">LAGLIDADG-like domain-containing protein</fullName>
    </submittedName>
</protein>
<dbReference type="SUPFAM" id="SSF55608">
    <property type="entry name" value="Homing endonucleases"/>
    <property type="match status" value="1"/>
</dbReference>
<dbReference type="Pfam" id="PF14528">
    <property type="entry name" value="LAGLIDADG_3"/>
    <property type="match status" value="1"/>
</dbReference>
<dbReference type="Gene3D" id="3.10.28.10">
    <property type="entry name" value="Homing endonucleases"/>
    <property type="match status" value="1"/>
</dbReference>
<dbReference type="EMBL" id="FOSH01000003">
    <property type="protein sequence ID" value="SFJ97287.1"/>
    <property type="molecule type" value="Genomic_DNA"/>
</dbReference>
<dbReference type="AlphaFoldDB" id="A0A1I3VSM4"/>
<evidence type="ECO:0000313" key="3">
    <source>
        <dbReference type="Proteomes" id="UP000198924"/>
    </source>
</evidence>
<organism evidence="2 3">
    <name type="scientific">Methylophaga sulfidovorans</name>
    <dbReference type="NCBI Taxonomy" id="45496"/>
    <lineage>
        <taxon>Bacteria</taxon>
        <taxon>Pseudomonadati</taxon>
        <taxon>Pseudomonadota</taxon>
        <taxon>Gammaproteobacteria</taxon>
        <taxon>Thiotrichales</taxon>
        <taxon>Piscirickettsiaceae</taxon>
        <taxon>Methylophaga</taxon>
    </lineage>
</organism>
<feature type="domain" description="Homing endonuclease LAGLIDADG" evidence="1">
    <location>
        <begin position="14"/>
        <end position="77"/>
    </location>
</feature>
<keyword evidence="3" id="KW-1185">Reference proteome</keyword>
<sequence>MSLYKVTAELSAIDAAYIAGLIDGEGTVTLCRKHKNENRQLSVTISNTERELLDYVLTKLVVGKITKKKTAQSHHTPSLTYAIYNRQALSLLKQITPYLRTYKRHRAEYILQHYLNVTPRNGKYSKELLNARKQFEEKVLNILPAKKTTK</sequence>
<name>A0A1I3VSM4_9GAMM</name>
<dbReference type="OrthoDB" id="5783349at2"/>
<evidence type="ECO:0000313" key="2">
    <source>
        <dbReference type="EMBL" id="SFJ97287.1"/>
    </source>
</evidence>
<reference evidence="3" key="1">
    <citation type="submission" date="2016-10" db="EMBL/GenBank/DDBJ databases">
        <authorList>
            <person name="Varghese N."/>
            <person name="Submissions S."/>
        </authorList>
    </citation>
    <scope>NUCLEOTIDE SEQUENCE [LARGE SCALE GENOMIC DNA]</scope>
    <source>
        <strain evidence="3">DSM 11578</strain>
    </source>
</reference>